<evidence type="ECO:0000313" key="1">
    <source>
        <dbReference type="EMBL" id="MPC68182.1"/>
    </source>
</evidence>
<proteinExistence type="predicted"/>
<evidence type="ECO:0000313" key="2">
    <source>
        <dbReference type="Proteomes" id="UP000324222"/>
    </source>
</evidence>
<organism evidence="1 2">
    <name type="scientific">Portunus trituberculatus</name>
    <name type="common">Swimming crab</name>
    <name type="synonym">Neptunus trituberculatus</name>
    <dbReference type="NCBI Taxonomy" id="210409"/>
    <lineage>
        <taxon>Eukaryota</taxon>
        <taxon>Metazoa</taxon>
        <taxon>Ecdysozoa</taxon>
        <taxon>Arthropoda</taxon>
        <taxon>Crustacea</taxon>
        <taxon>Multicrustacea</taxon>
        <taxon>Malacostraca</taxon>
        <taxon>Eumalacostraca</taxon>
        <taxon>Eucarida</taxon>
        <taxon>Decapoda</taxon>
        <taxon>Pleocyemata</taxon>
        <taxon>Brachyura</taxon>
        <taxon>Eubrachyura</taxon>
        <taxon>Portunoidea</taxon>
        <taxon>Portunidae</taxon>
        <taxon>Portuninae</taxon>
        <taxon>Portunus</taxon>
    </lineage>
</organism>
<sequence>MVVLGNRPTCNSPKDPMAKCKDCVGNTDVCQQLNTRQVLRRRVCGGANDYLPATQSVDAS</sequence>
<accession>A0A5B7HAY2</accession>
<gene>
    <name evidence="1" type="ORF">E2C01_062379</name>
</gene>
<dbReference type="AlphaFoldDB" id="A0A5B7HAY2"/>
<keyword evidence="2" id="KW-1185">Reference proteome</keyword>
<name>A0A5B7HAY2_PORTR</name>
<protein>
    <submittedName>
        <fullName evidence="1">Uncharacterized protein</fullName>
    </submittedName>
</protein>
<dbReference type="EMBL" id="VSRR010027434">
    <property type="protein sequence ID" value="MPC68182.1"/>
    <property type="molecule type" value="Genomic_DNA"/>
</dbReference>
<comment type="caution">
    <text evidence="1">The sequence shown here is derived from an EMBL/GenBank/DDBJ whole genome shotgun (WGS) entry which is preliminary data.</text>
</comment>
<dbReference type="Proteomes" id="UP000324222">
    <property type="component" value="Unassembled WGS sequence"/>
</dbReference>
<reference evidence="1 2" key="1">
    <citation type="submission" date="2019-05" db="EMBL/GenBank/DDBJ databases">
        <title>Another draft genome of Portunus trituberculatus and its Hox gene families provides insights of decapod evolution.</title>
        <authorList>
            <person name="Jeong J.-H."/>
            <person name="Song I."/>
            <person name="Kim S."/>
            <person name="Choi T."/>
            <person name="Kim D."/>
            <person name="Ryu S."/>
            <person name="Kim W."/>
        </authorList>
    </citation>
    <scope>NUCLEOTIDE SEQUENCE [LARGE SCALE GENOMIC DNA]</scope>
    <source>
        <tissue evidence="1">Muscle</tissue>
    </source>
</reference>